<evidence type="ECO:0000313" key="2">
    <source>
        <dbReference type="EMBL" id="CBH99049.1"/>
    </source>
</evidence>
<proteinExistence type="predicted"/>
<evidence type="ECO:0000256" key="1">
    <source>
        <dbReference type="SAM" id="MobiDB-lite"/>
    </source>
</evidence>
<comment type="caution">
    <text evidence="2">The sequence shown here is derived from an EMBL/GenBank/DDBJ whole genome shotgun (WGS) entry which is preliminary data.</text>
</comment>
<organism evidence="2">
    <name type="scientific">mine drainage metagenome</name>
    <dbReference type="NCBI Taxonomy" id="410659"/>
    <lineage>
        <taxon>unclassified sequences</taxon>
        <taxon>metagenomes</taxon>
        <taxon>ecological metagenomes</taxon>
    </lineage>
</organism>
<reference evidence="2" key="1">
    <citation type="submission" date="2009-10" db="EMBL/GenBank/DDBJ databases">
        <title>Diversity of trophic interactions inside an arsenic-rich microbial ecosystem.</title>
        <authorList>
            <person name="Bertin P.N."/>
            <person name="Heinrich-Salmeron A."/>
            <person name="Pelletier E."/>
            <person name="Goulhen-Chollet F."/>
            <person name="Arsene-Ploetze F."/>
            <person name="Gallien S."/>
            <person name="Calteau A."/>
            <person name="Vallenet D."/>
            <person name="Casiot C."/>
            <person name="Chane-Woon-Ming B."/>
            <person name="Giloteaux L."/>
            <person name="Barakat M."/>
            <person name="Bonnefoy V."/>
            <person name="Bruneel O."/>
            <person name="Chandler M."/>
            <person name="Cleiss J."/>
            <person name="Duran R."/>
            <person name="Elbaz-Poulichet F."/>
            <person name="Fonknechten N."/>
            <person name="Lauga B."/>
            <person name="Mornico D."/>
            <person name="Ortet P."/>
            <person name="Schaeffer C."/>
            <person name="Siguier P."/>
            <person name="Alexander Thil Smith A."/>
            <person name="Van Dorsselaer A."/>
            <person name="Weissenbach J."/>
            <person name="Medigue C."/>
            <person name="Le Paslier D."/>
        </authorList>
    </citation>
    <scope>NUCLEOTIDE SEQUENCE</scope>
</reference>
<gene>
    <name evidence="2" type="ORF">CARN2_0223</name>
</gene>
<protein>
    <submittedName>
        <fullName evidence="2">Uncharacterized protein</fullName>
    </submittedName>
</protein>
<accession>E6PVU2</accession>
<feature type="region of interest" description="Disordered" evidence="1">
    <location>
        <begin position="1"/>
        <end position="45"/>
    </location>
</feature>
<dbReference type="AlphaFoldDB" id="E6PVU2"/>
<sequence>MAKGQQRSNKEAKKPKQDKSPSKPISPQAVKPAVTTVVADRHKKK</sequence>
<feature type="compositionally biased region" description="Basic and acidic residues" evidence="1">
    <location>
        <begin position="8"/>
        <end position="21"/>
    </location>
</feature>
<name>E6PVU2_9ZZZZ</name>
<dbReference type="EMBL" id="CABM01000065">
    <property type="protein sequence ID" value="CBH99049.1"/>
    <property type="molecule type" value="Genomic_DNA"/>
</dbReference>